<proteinExistence type="predicted"/>
<accession>A0A059FC54</accession>
<evidence type="ECO:0000313" key="4">
    <source>
        <dbReference type="Proteomes" id="UP000024816"/>
    </source>
</evidence>
<dbReference type="Proteomes" id="UP000024816">
    <property type="component" value="Unassembled WGS sequence"/>
</dbReference>
<dbReference type="PROSITE" id="PS51257">
    <property type="entry name" value="PROKAR_LIPOPROTEIN"/>
    <property type="match status" value="1"/>
</dbReference>
<dbReference type="eggNOG" id="ENOG50313EP">
    <property type="taxonomic scope" value="Bacteria"/>
</dbReference>
<reference evidence="3 4" key="1">
    <citation type="journal article" date="2014" name="Antonie Van Leeuwenhoek">
        <title>Hyphomonas beringensis sp. nov. and Hyphomonas chukchiensis sp. nov., isolated from surface seawater of the Bering Sea and Chukchi Sea.</title>
        <authorList>
            <person name="Li C."/>
            <person name="Lai Q."/>
            <person name="Li G."/>
            <person name="Dong C."/>
            <person name="Wang J."/>
            <person name="Liao Y."/>
            <person name="Shao Z."/>
        </authorList>
    </citation>
    <scope>NUCLEOTIDE SEQUENCE [LARGE SCALE GENOMIC DNA]</scope>
    <source>
        <strain evidence="3 4">VP2</strain>
    </source>
</reference>
<dbReference type="Gene3D" id="3.30.60.30">
    <property type="match status" value="1"/>
</dbReference>
<evidence type="ECO:0000313" key="3">
    <source>
        <dbReference type="EMBL" id="KCZ88182.1"/>
    </source>
</evidence>
<dbReference type="STRING" id="1280952.HJA_11385"/>
<feature type="domain" description="Kazal-like" evidence="2">
    <location>
        <begin position="82"/>
        <end position="131"/>
    </location>
</feature>
<dbReference type="CDD" id="cd00104">
    <property type="entry name" value="KAZAL_FS"/>
    <property type="match status" value="1"/>
</dbReference>
<evidence type="ECO:0000259" key="2">
    <source>
        <dbReference type="PROSITE" id="PS51465"/>
    </source>
</evidence>
<gene>
    <name evidence="3" type="ORF">HJA_11385</name>
</gene>
<dbReference type="InterPro" id="IPR036058">
    <property type="entry name" value="Kazal_dom_sf"/>
</dbReference>
<comment type="caution">
    <text evidence="3">The sequence shown here is derived from an EMBL/GenBank/DDBJ whole genome shotgun (WGS) entry which is preliminary data.</text>
</comment>
<dbReference type="SUPFAM" id="SSF100895">
    <property type="entry name" value="Kazal-type serine protease inhibitors"/>
    <property type="match status" value="1"/>
</dbReference>
<dbReference type="EMBL" id="ARYJ01000006">
    <property type="protein sequence ID" value="KCZ88182.1"/>
    <property type="molecule type" value="Genomic_DNA"/>
</dbReference>
<dbReference type="AlphaFoldDB" id="A0A059FC54"/>
<dbReference type="RefSeq" id="WP_035582229.1">
    <property type="nucleotide sequence ID" value="NZ_ARYJ01000006.1"/>
</dbReference>
<dbReference type="PATRIC" id="fig|1280952.3.peg.2277"/>
<dbReference type="OrthoDB" id="9800302at2"/>
<organism evidence="3 4">
    <name type="scientific">Hyphomonas jannaschiana VP2</name>
    <dbReference type="NCBI Taxonomy" id="1280952"/>
    <lineage>
        <taxon>Bacteria</taxon>
        <taxon>Pseudomonadati</taxon>
        <taxon>Pseudomonadota</taxon>
        <taxon>Alphaproteobacteria</taxon>
        <taxon>Hyphomonadales</taxon>
        <taxon>Hyphomonadaceae</taxon>
        <taxon>Hyphomonas</taxon>
    </lineage>
</organism>
<sequence length="134" mass="14097">MRLAVLLFFPMFLAGCAWFLEPGVVPDRTAPPEDISTPQDEDATSPGIPEAAEGEMCGGIAAIQCESGLTCIYEDGACHAIADAAGTCRKAGPFCTKEYRPVCGCDGETYGNRCEAYAEGVSVAYPGECKVKES</sequence>
<dbReference type="PROSITE" id="PS51465">
    <property type="entry name" value="KAZAL_2"/>
    <property type="match status" value="1"/>
</dbReference>
<dbReference type="InterPro" id="IPR002350">
    <property type="entry name" value="Kazal_dom"/>
</dbReference>
<dbReference type="Pfam" id="PF00050">
    <property type="entry name" value="Kazal_1"/>
    <property type="match status" value="1"/>
</dbReference>
<keyword evidence="4" id="KW-1185">Reference proteome</keyword>
<evidence type="ECO:0000256" key="1">
    <source>
        <dbReference type="SAM" id="MobiDB-lite"/>
    </source>
</evidence>
<feature type="region of interest" description="Disordered" evidence="1">
    <location>
        <begin position="29"/>
        <end position="49"/>
    </location>
</feature>
<name>A0A059FC54_9PROT</name>
<dbReference type="SMART" id="SM00280">
    <property type="entry name" value="KAZAL"/>
    <property type="match status" value="1"/>
</dbReference>
<protein>
    <submittedName>
        <fullName evidence="3">Kazal domain-containing protein</fullName>
    </submittedName>
</protein>